<evidence type="ECO:0000313" key="1">
    <source>
        <dbReference type="EMBL" id="TPV34798.1"/>
    </source>
</evidence>
<dbReference type="CDD" id="cd16377">
    <property type="entry name" value="23S_rRNA_IVP_like"/>
    <property type="match status" value="1"/>
</dbReference>
<dbReference type="OrthoDB" id="5515766at2"/>
<protein>
    <submittedName>
        <fullName evidence="1">Four helix bundle protein</fullName>
    </submittedName>
</protein>
<dbReference type="EMBL" id="VHIQ01000002">
    <property type="protein sequence ID" value="TPV34798.1"/>
    <property type="molecule type" value="Genomic_DNA"/>
</dbReference>
<dbReference type="AlphaFoldDB" id="A0A506PMN6"/>
<dbReference type="NCBIfam" id="TIGR02436">
    <property type="entry name" value="four helix bundle protein"/>
    <property type="match status" value="1"/>
</dbReference>
<dbReference type="Proteomes" id="UP000317332">
    <property type="component" value="Unassembled WGS sequence"/>
</dbReference>
<dbReference type="RefSeq" id="WP_140989221.1">
    <property type="nucleotide sequence ID" value="NZ_VHIQ01000002.1"/>
</dbReference>
<sequence length="125" mass="14530">MAGFKSFEDLQCWKKARKLRVFVSKQLIAKFPDNEKYNLTSQIRNSSRSVGNNIAEGFGRFHYQENIQFCRIGRGSLFETLDHGITASDEGYINDDILIELRIHHDKTLLVLNGYIKYLNEQKNT</sequence>
<accession>A0A506PMN6</accession>
<dbReference type="InterPro" id="IPR036583">
    <property type="entry name" value="23S_rRNA_IVS_sf"/>
</dbReference>
<dbReference type="SUPFAM" id="SSF158446">
    <property type="entry name" value="IVS-encoded protein-like"/>
    <property type="match status" value="1"/>
</dbReference>
<dbReference type="Pfam" id="PF05635">
    <property type="entry name" value="23S_rRNA_IVP"/>
    <property type="match status" value="1"/>
</dbReference>
<proteinExistence type="predicted"/>
<dbReference type="Gene3D" id="1.20.1440.60">
    <property type="entry name" value="23S rRNA-intervening sequence"/>
    <property type="match status" value="1"/>
</dbReference>
<name>A0A506PMN6_9FLAO</name>
<dbReference type="PANTHER" id="PTHR38471">
    <property type="entry name" value="FOUR HELIX BUNDLE PROTEIN"/>
    <property type="match status" value="1"/>
</dbReference>
<dbReference type="InterPro" id="IPR012657">
    <property type="entry name" value="23S_rRNA-intervening_sequence"/>
</dbReference>
<keyword evidence="2" id="KW-1185">Reference proteome</keyword>
<reference evidence="1 2" key="1">
    <citation type="submission" date="2019-06" db="EMBL/GenBank/DDBJ databases">
        <title>Flavobacteriaceae Paucihalobacterium erythroidium CWB-1, complete genome.</title>
        <authorList>
            <person name="Wu S."/>
        </authorList>
    </citation>
    <scope>NUCLEOTIDE SEQUENCE [LARGE SCALE GENOMIC DNA]</scope>
    <source>
        <strain evidence="1 2">CWB-1</strain>
    </source>
</reference>
<comment type="caution">
    <text evidence="1">The sequence shown here is derived from an EMBL/GenBank/DDBJ whole genome shotgun (WGS) entry which is preliminary data.</text>
</comment>
<organism evidence="1 2">
    <name type="scientific">Paucihalobacter ruber</name>
    <dbReference type="NCBI Taxonomy" id="2567861"/>
    <lineage>
        <taxon>Bacteria</taxon>
        <taxon>Pseudomonadati</taxon>
        <taxon>Bacteroidota</taxon>
        <taxon>Flavobacteriia</taxon>
        <taxon>Flavobacteriales</taxon>
        <taxon>Flavobacteriaceae</taxon>
        <taxon>Paucihalobacter</taxon>
    </lineage>
</organism>
<gene>
    <name evidence="1" type="ORF">FJ651_04495</name>
</gene>
<dbReference type="PANTHER" id="PTHR38471:SF2">
    <property type="entry name" value="FOUR HELIX BUNDLE PROTEIN"/>
    <property type="match status" value="1"/>
</dbReference>
<evidence type="ECO:0000313" key="2">
    <source>
        <dbReference type="Proteomes" id="UP000317332"/>
    </source>
</evidence>